<evidence type="ECO:0000256" key="4">
    <source>
        <dbReference type="ARBA" id="ARBA00022490"/>
    </source>
</evidence>
<keyword evidence="6" id="KW-0676">Redox-active center</keyword>
<dbReference type="Gene3D" id="3.40.30.10">
    <property type="entry name" value="Glutaredoxin"/>
    <property type="match status" value="1"/>
</dbReference>
<evidence type="ECO:0000256" key="3">
    <source>
        <dbReference type="ARBA" id="ARBA00016949"/>
    </source>
</evidence>
<keyword evidence="4" id="KW-0963">Cytoplasm</keyword>
<evidence type="ECO:0000259" key="7">
    <source>
        <dbReference type="Pfam" id="PF06110"/>
    </source>
</evidence>
<protein>
    <recommendedName>
        <fullName evidence="3">Thioredoxin domain-containing protein 17</fullName>
    </recommendedName>
</protein>
<evidence type="ECO:0000256" key="2">
    <source>
        <dbReference type="ARBA" id="ARBA00008987"/>
    </source>
</evidence>
<reference evidence="9" key="2">
    <citation type="submission" date="2025-08" db="UniProtKB">
        <authorList>
            <consortium name="RefSeq"/>
        </authorList>
    </citation>
    <scope>IDENTIFICATION</scope>
    <source>
        <tissue evidence="9">Whole sample</tissue>
    </source>
</reference>
<accession>A0A8B8CGC1</accession>
<dbReference type="PANTHER" id="PTHR12452:SF0">
    <property type="entry name" value="THIOREDOXIN DOMAIN-CONTAINING PROTEIN 17"/>
    <property type="match status" value="1"/>
</dbReference>
<evidence type="ECO:0000313" key="8">
    <source>
        <dbReference type="Proteomes" id="UP000694844"/>
    </source>
</evidence>
<evidence type="ECO:0000256" key="6">
    <source>
        <dbReference type="ARBA" id="ARBA00023284"/>
    </source>
</evidence>
<dbReference type="GO" id="GO:0005829">
    <property type="term" value="C:cytosol"/>
    <property type="evidence" value="ECO:0007669"/>
    <property type="project" value="TreeGrafter"/>
</dbReference>
<dbReference type="InterPro" id="IPR010357">
    <property type="entry name" value="TXNDC17_dom"/>
</dbReference>
<dbReference type="InterPro" id="IPR045108">
    <property type="entry name" value="TXNDC17-like"/>
</dbReference>
<keyword evidence="5" id="KW-1015">Disulfide bond</keyword>
<evidence type="ECO:0000256" key="5">
    <source>
        <dbReference type="ARBA" id="ARBA00023157"/>
    </source>
</evidence>
<dbReference type="SUPFAM" id="SSF52833">
    <property type="entry name" value="Thioredoxin-like"/>
    <property type="match status" value="1"/>
</dbReference>
<evidence type="ECO:0000256" key="1">
    <source>
        <dbReference type="ARBA" id="ARBA00004496"/>
    </source>
</evidence>
<keyword evidence="8" id="KW-1185">Reference proteome</keyword>
<gene>
    <name evidence="9" type="primary">LOC111118844</name>
</gene>
<dbReference type="OrthoDB" id="78947at2759"/>
<dbReference type="InterPro" id="IPR036249">
    <property type="entry name" value="Thioredoxin-like_sf"/>
</dbReference>
<dbReference type="CDD" id="cd02952">
    <property type="entry name" value="TRP14_like"/>
    <property type="match status" value="1"/>
</dbReference>
<comment type="similarity">
    <text evidence="2">Belongs to the thioredoxin family.</text>
</comment>
<proteinExistence type="inferred from homology"/>
<organism evidence="8 9">
    <name type="scientific">Crassostrea virginica</name>
    <name type="common">Eastern oyster</name>
    <dbReference type="NCBI Taxonomy" id="6565"/>
    <lineage>
        <taxon>Eukaryota</taxon>
        <taxon>Metazoa</taxon>
        <taxon>Spiralia</taxon>
        <taxon>Lophotrochozoa</taxon>
        <taxon>Mollusca</taxon>
        <taxon>Bivalvia</taxon>
        <taxon>Autobranchia</taxon>
        <taxon>Pteriomorphia</taxon>
        <taxon>Ostreida</taxon>
        <taxon>Ostreoidea</taxon>
        <taxon>Ostreidae</taxon>
        <taxon>Crassostrea</taxon>
    </lineage>
</organism>
<dbReference type="GeneID" id="111118844"/>
<dbReference type="Proteomes" id="UP000694844">
    <property type="component" value="Chromosome 1"/>
</dbReference>
<name>A0A8B8CGC1_CRAVI</name>
<sequence length="123" mass="13699">MVKEIHVEGLEAYKKAVDENKGKTIFALFSGSTDADGKSWCPDCVTADPVVARNLKHADEDAVFIHCGVGDRTFWKDQSNAFRKEPGLELRSVPTLLKVGQKQRLEEGQCAKDDLVQMLFSDE</sequence>
<comment type="subcellular location">
    <subcellularLocation>
        <location evidence="1">Cytoplasm</location>
    </subcellularLocation>
</comment>
<dbReference type="AlphaFoldDB" id="A0A8B8CGC1"/>
<dbReference type="PANTHER" id="PTHR12452">
    <property type="entry name" value="42-9-9 PROTEIN-RELATED"/>
    <property type="match status" value="1"/>
</dbReference>
<dbReference type="FunFam" id="3.40.30.10:FF:000124">
    <property type="entry name" value="Thioredoxin domain-containing 17"/>
    <property type="match status" value="1"/>
</dbReference>
<dbReference type="GO" id="GO:0047134">
    <property type="term" value="F:protein-disulfide reductase [NAD(P)H] activity"/>
    <property type="evidence" value="ECO:0007669"/>
    <property type="project" value="InterPro"/>
</dbReference>
<dbReference type="RefSeq" id="XP_022314224.1">
    <property type="nucleotide sequence ID" value="XM_022458516.1"/>
</dbReference>
<dbReference type="KEGG" id="cvn:111118844"/>
<reference evidence="8" key="1">
    <citation type="submission" date="2024-06" db="UniProtKB">
        <authorList>
            <consortium name="RefSeq"/>
        </authorList>
    </citation>
    <scope>NUCLEOTIDE SEQUENCE [LARGE SCALE GENOMIC DNA]</scope>
</reference>
<evidence type="ECO:0000313" key="9">
    <source>
        <dbReference type="RefSeq" id="XP_022314224.1"/>
    </source>
</evidence>
<feature type="domain" description="Thioredoxin" evidence="7">
    <location>
        <begin position="7"/>
        <end position="122"/>
    </location>
</feature>
<dbReference type="Pfam" id="PF06110">
    <property type="entry name" value="TXD17-like_Trx"/>
    <property type="match status" value="1"/>
</dbReference>